<proteinExistence type="predicted"/>
<feature type="region of interest" description="Disordered" evidence="1">
    <location>
        <begin position="32"/>
        <end position="52"/>
    </location>
</feature>
<dbReference type="GO" id="GO:0020037">
    <property type="term" value="F:heme binding"/>
    <property type="evidence" value="ECO:0007669"/>
    <property type="project" value="InterPro"/>
</dbReference>
<reference evidence="2 3" key="1">
    <citation type="submission" date="2024-01" db="EMBL/GenBank/DDBJ databases">
        <title>Genome assemblies of Stephania.</title>
        <authorList>
            <person name="Yang L."/>
        </authorList>
    </citation>
    <scope>NUCLEOTIDE SEQUENCE [LARGE SCALE GENOMIC DNA]</scope>
    <source>
        <strain evidence="2">QJT</strain>
        <tissue evidence="2">Leaf</tissue>
    </source>
</reference>
<keyword evidence="3" id="KW-1185">Reference proteome</keyword>
<dbReference type="GO" id="GO:0019825">
    <property type="term" value="F:oxygen binding"/>
    <property type="evidence" value="ECO:0007669"/>
    <property type="project" value="InterPro"/>
</dbReference>
<evidence type="ECO:0000256" key="1">
    <source>
        <dbReference type="SAM" id="MobiDB-lite"/>
    </source>
</evidence>
<dbReference type="InterPro" id="IPR012292">
    <property type="entry name" value="Globin/Proto"/>
</dbReference>
<dbReference type="EMBL" id="JBBNAE010000007">
    <property type="protein sequence ID" value="KAK9108765.1"/>
    <property type="molecule type" value="Genomic_DNA"/>
</dbReference>
<sequence>MLTHFSHVTSPHSLLTVSLLINTHGLHLPHLTTSLSSSPVTGAETPESGSRGGRIRVSEFITRVAIVQSSEERNRGFRDTTRGLEVGLGNQTTRYKQKKWEAMGRPWNLGLSHPRLIQCITYALTDKNLADWIPLSTIIHCADVYFTSQAYNPAKLNWKALIGIIPKPWGAVMVSNSTTVPKPQADPSQARISAHHSRTIGSPICGHQRSALKLSWVKRDDGSLNSLVSKTAPKLISTSVSEKTGGLRVKAFTEEQEALVVKSWSVMKKNSGDLGMKFFLK</sequence>
<comment type="caution">
    <text evidence="2">The sequence shown here is derived from an EMBL/GenBank/DDBJ whole genome shotgun (WGS) entry which is preliminary data.</text>
</comment>
<gene>
    <name evidence="2" type="ORF">Sjap_016825</name>
</gene>
<dbReference type="Proteomes" id="UP001417504">
    <property type="component" value="Unassembled WGS sequence"/>
</dbReference>
<name>A0AAP0I551_9MAGN</name>
<dbReference type="Gene3D" id="1.10.490.10">
    <property type="entry name" value="Globins"/>
    <property type="match status" value="1"/>
</dbReference>
<protein>
    <submittedName>
        <fullName evidence="2">Uncharacterized protein</fullName>
    </submittedName>
</protein>
<accession>A0AAP0I551</accession>
<evidence type="ECO:0000313" key="2">
    <source>
        <dbReference type="EMBL" id="KAK9108765.1"/>
    </source>
</evidence>
<dbReference type="AlphaFoldDB" id="A0AAP0I551"/>
<evidence type="ECO:0000313" key="3">
    <source>
        <dbReference type="Proteomes" id="UP001417504"/>
    </source>
</evidence>
<organism evidence="2 3">
    <name type="scientific">Stephania japonica</name>
    <dbReference type="NCBI Taxonomy" id="461633"/>
    <lineage>
        <taxon>Eukaryota</taxon>
        <taxon>Viridiplantae</taxon>
        <taxon>Streptophyta</taxon>
        <taxon>Embryophyta</taxon>
        <taxon>Tracheophyta</taxon>
        <taxon>Spermatophyta</taxon>
        <taxon>Magnoliopsida</taxon>
        <taxon>Ranunculales</taxon>
        <taxon>Menispermaceae</taxon>
        <taxon>Menispermoideae</taxon>
        <taxon>Cissampelideae</taxon>
        <taxon>Stephania</taxon>
    </lineage>
</organism>